<dbReference type="RefSeq" id="WP_129892868.1">
    <property type="nucleotide sequence ID" value="NZ_CP035758.1"/>
</dbReference>
<dbReference type="Gene3D" id="3.40.190.10">
    <property type="entry name" value="Periplasmic binding protein-like II"/>
    <property type="match status" value="2"/>
</dbReference>
<dbReference type="CDD" id="cd13530">
    <property type="entry name" value="PBP2_peptides_like"/>
    <property type="match status" value="1"/>
</dbReference>
<accession>A0A4P6K0Y6</accession>
<protein>
    <submittedName>
        <fullName evidence="4">Amino acid ABC transporter substrate-binding protein</fullName>
    </submittedName>
</protein>
<feature type="domain" description="Solute-binding protein family 3/N-terminal" evidence="3">
    <location>
        <begin position="59"/>
        <end position="297"/>
    </location>
</feature>
<feature type="chain" id="PRO_5020859431" evidence="2">
    <location>
        <begin position="20"/>
        <end position="306"/>
    </location>
</feature>
<reference evidence="4 5" key="1">
    <citation type="submission" date="2019-01" db="EMBL/GenBank/DDBJ databases">
        <title>Ktedonosporobacter rubrisoli SCAWS-G2.</title>
        <authorList>
            <person name="Huang Y."/>
            <person name="Yan B."/>
        </authorList>
    </citation>
    <scope>NUCLEOTIDE SEQUENCE [LARGE SCALE GENOMIC DNA]</scope>
    <source>
        <strain evidence="4 5">SCAWS-G2</strain>
    </source>
</reference>
<dbReference type="InterPro" id="IPR001638">
    <property type="entry name" value="Solute-binding_3/MltF_N"/>
</dbReference>
<keyword evidence="1 2" id="KW-0732">Signal</keyword>
<name>A0A4P6K0Y6_KTERU</name>
<dbReference type="EMBL" id="CP035758">
    <property type="protein sequence ID" value="QBD81807.1"/>
    <property type="molecule type" value="Genomic_DNA"/>
</dbReference>
<organism evidence="4 5">
    <name type="scientific">Ktedonosporobacter rubrisoli</name>
    <dbReference type="NCBI Taxonomy" id="2509675"/>
    <lineage>
        <taxon>Bacteria</taxon>
        <taxon>Bacillati</taxon>
        <taxon>Chloroflexota</taxon>
        <taxon>Ktedonobacteria</taxon>
        <taxon>Ktedonobacterales</taxon>
        <taxon>Ktedonosporobacteraceae</taxon>
        <taxon>Ktedonosporobacter</taxon>
    </lineage>
</organism>
<evidence type="ECO:0000259" key="3">
    <source>
        <dbReference type="SMART" id="SM00062"/>
    </source>
</evidence>
<evidence type="ECO:0000313" key="4">
    <source>
        <dbReference type="EMBL" id="QBD81807.1"/>
    </source>
</evidence>
<gene>
    <name evidence="4" type="ORF">EPA93_39875</name>
</gene>
<dbReference type="Pfam" id="PF00497">
    <property type="entry name" value="SBP_bac_3"/>
    <property type="match status" value="1"/>
</dbReference>
<evidence type="ECO:0000256" key="2">
    <source>
        <dbReference type="SAM" id="SignalP"/>
    </source>
</evidence>
<dbReference type="PANTHER" id="PTHR35936">
    <property type="entry name" value="MEMBRANE-BOUND LYTIC MUREIN TRANSGLYCOSYLASE F"/>
    <property type="match status" value="1"/>
</dbReference>
<dbReference type="SUPFAM" id="SSF53850">
    <property type="entry name" value="Periplasmic binding protein-like II"/>
    <property type="match status" value="1"/>
</dbReference>
<dbReference type="SMART" id="SM00062">
    <property type="entry name" value="PBPb"/>
    <property type="match status" value="1"/>
</dbReference>
<dbReference type="Proteomes" id="UP000290365">
    <property type="component" value="Chromosome"/>
</dbReference>
<dbReference type="PANTHER" id="PTHR35936:SF17">
    <property type="entry name" value="ARGININE-BINDING EXTRACELLULAR PROTEIN ARTP"/>
    <property type="match status" value="1"/>
</dbReference>
<dbReference type="OrthoDB" id="9774451at2"/>
<dbReference type="AlphaFoldDB" id="A0A4P6K0Y6"/>
<sequence>MSFQSSRRTFLLRSGQVVAAGGTLELLLAACGGNIATTPGSSTPGTAKIPDTGLMVPGQLQWGADYVDGAPYVFKDPTNPNNLIGFEVEIAAAMAKLMSAAPKMIETDYGKLEPALLANQFDFVMNGWEVTPDRQKTELFSDPYYRYGQQFVVRSDDSRYANLSTSSNVQLKDFEGLKVGTGTGFKAADYLATDAKVITRLYDGNLPMDDVKQKKIDAMLVDVPIAAYYVLGAGPAGKPDTALKPIGKPLYLDNYVVGINKANPHAQELLKEVNQAIAELKKNGALKKIYQEWSMWNDQQAEIGIS</sequence>
<keyword evidence="5" id="KW-1185">Reference proteome</keyword>
<evidence type="ECO:0000256" key="1">
    <source>
        <dbReference type="ARBA" id="ARBA00022729"/>
    </source>
</evidence>
<dbReference type="KEGG" id="kbs:EPA93_39875"/>
<feature type="signal peptide" evidence="2">
    <location>
        <begin position="1"/>
        <end position="19"/>
    </location>
</feature>
<proteinExistence type="predicted"/>
<evidence type="ECO:0000313" key="5">
    <source>
        <dbReference type="Proteomes" id="UP000290365"/>
    </source>
</evidence>